<keyword evidence="5" id="KW-1185">Reference proteome</keyword>
<evidence type="ECO:0000259" key="3">
    <source>
        <dbReference type="Pfam" id="PF13399"/>
    </source>
</evidence>
<keyword evidence="2" id="KW-0812">Transmembrane</keyword>
<dbReference type="EMBL" id="BAAAPB010000001">
    <property type="protein sequence ID" value="GAA1945434.1"/>
    <property type="molecule type" value="Genomic_DNA"/>
</dbReference>
<evidence type="ECO:0000256" key="1">
    <source>
        <dbReference type="SAM" id="MobiDB-lite"/>
    </source>
</evidence>
<keyword evidence="2" id="KW-1133">Transmembrane helix</keyword>
<organism evidence="4 5">
    <name type="scientific">Nocardioides panacihumi</name>
    <dbReference type="NCBI Taxonomy" id="400774"/>
    <lineage>
        <taxon>Bacteria</taxon>
        <taxon>Bacillati</taxon>
        <taxon>Actinomycetota</taxon>
        <taxon>Actinomycetes</taxon>
        <taxon>Propionibacteriales</taxon>
        <taxon>Nocardioidaceae</taxon>
        <taxon>Nocardioides</taxon>
    </lineage>
</organism>
<evidence type="ECO:0000313" key="4">
    <source>
        <dbReference type="EMBL" id="GAA1945434.1"/>
    </source>
</evidence>
<dbReference type="Gene3D" id="3.30.70.2390">
    <property type="match status" value="1"/>
</dbReference>
<reference evidence="4 5" key="1">
    <citation type="journal article" date="2019" name="Int. J. Syst. Evol. Microbiol.">
        <title>The Global Catalogue of Microorganisms (GCM) 10K type strain sequencing project: providing services to taxonomists for standard genome sequencing and annotation.</title>
        <authorList>
            <consortium name="The Broad Institute Genomics Platform"/>
            <consortium name="The Broad Institute Genome Sequencing Center for Infectious Disease"/>
            <person name="Wu L."/>
            <person name="Ma J."/>
        </authorList>
    </citation>
    <scope>NUCLEOTIDE SEQUENCE [LARGE SCALE GENOMIC DNA]</scope>
    <source>
        <strain evidence="4 5">JCM 15309</strain>
    </source>
</reference>
<keyword evidence="2" id="KW-0472">Membrane</keyword>
<proteinExistence type="predicted"/>
<feature type="region of interest" description="Disordered" evidence="1">
    <location>
        <begin position="47"/>
        <end position="70"/>
    </location>
</feature>
<feature type="transmembrane region" description="Helical" evidence="2">
    <location>
        <begin position="12"/>
        <end position="34"/>
    </location>
</feature>
<sequence length="165" mass="17492">MAMGRRDQRGVVLPSPVMMLSVVAVVMAAVAFVVTRGPQPAEREITTVAQPSTSATPTPSATAAPAPTRTPKPVVRKKVMVEVFNNTSTKGLAATASQKAATVGWQVVGTDNWYGSVPATTVYYPAKLKREGKQLALDLGIKRTAKAVDPMKLDRLTIILTGPLH</sequence>
<evidence type="ECO:0000313" key="5">
    <source>
        <dbReference type="Proteomes" id="UP001500571"/>
    </source>
</evidence>
<feature type="domain" description="LytR/CpsA/Psr regulator C-terminal" evidence="3">
    <location>
        <begin position="79"/>
        <end position="161"/>
    </location>
</feature>
<dbReference type="Proteomes" id="UP001500571">
    <property type="component" value="Unassembled WGS sequence"/>
</dbReference>
<gene>
    <name evidence="4" type="ORF">GCM10009798_00440</name>
</gene>
<name>A0ABN2Q6X5_9ACTN</name>
<accession>A0ABN2Q6X5</accession>
<dbReference type="Pfam" id="PF13399">
    <property type="entry name" value="LytR_C"/>
    <property type="match status" value="1"/>
</dbReference>
<evidence type="ECO:0000256" key="2">
    <source>
        <dbReference type="SAM" id="Phobius"/>
    </source>
</evidence>
<protein>
    <recommendedName>
        <fullName evidence="3">LytR/CpsA/Psr regulator C-terminal domain-containing protein</fullName>
    </recommendedName>
</protein>
<dbReference type="InterPro" id="IPR027381">
    <property type="entry name" value="LytR/CpsA/Psr_C"/>
</dbReference>
<comment type="caution">
    <text evidence="4">The sequence shown here is derived from an EMBL/GenBank/DDBJ whole genome shotgun (WGS) entry which is preliminary data.</text>
</comment>